<proteinExistence type="predicted"/>
<keyword evidence="1" id="KW-0472">Membrane</keyword>
<dbReference type="Gene3D" id="2.60.40.1120">
    <property type="entry name" value="Carboxypeptidase-like, regulatory domain"/>
    <property type="match status" value="1"/>
</dbReference>
<protein>
    <submittedName>
        <fullName evidence="2">Carboxypeptidase-like regulatory domain-containing protein</fullName>
    </submittedName>
</protein>
<sequence>MNKYILHIYKQPFRLNIFIVFFLIIPFFSIGQSFFGTVKDALGNPLQNANVLAKPIEGIYEIKFAIADHLGRFKLDLQKNTSYEIQVSYIGFVEKTIEIKTGASNEEYHFNLIKKDTEIKEIVIKYDYNPVLIKKDTSIYDVKAFTNGTERKLKDQLEKIPGIEVDKNGGVFVQGKKVTKFYVENQSFFGGGTKLGIENIPADAVDKIEVLDNFNETGFLKNVSNNDDLAMNVKLKSDKKNFIFGDLETGIGGEKKNLYYKNHAGLFYFSPKTNISYIGDVNNIGKSTFTFEDVIRFQGGTSSFLNNKKQLSDLFLFTNDNTYVVQAKSVFNALNFRRSINSKIDVEGFGIVSKNYTSNQSVSNISYLQNNTYVLENKNNQNDATSWLSMGNVKLNYLPNSKSKWLYNGHFQVITNDYFDQINSLQNNQLFSFESSNTNITSQIKQFIEWHKQHSEKHTTTFVLNQTFEEASPKNTWITDRPFLAGLIPLQNDTFYTIQQLKKIRNHTVEGIFKHYWALNNHNHLYSNVGVNYTRSQIIISEKQTLTNGEINDFSSQGFGNNLNYRFSDLYVGAEYKFKIGKWINRPGIYYHLYQLKTAQQNNFLSNQQLLFEPRWKSELKFNNAEALVFDYKLANTFSDASKMIENYTLQSYNSVFKGNALLTNERYHAASLYYTKTSTFRGLFFNAKSSFYKKTRTIRNEILLDGVNQFTFPLLTNNPETNWQASCNLDKKINKFRVGLQSNFNWFTYIQTVNNQRTKNERTSKNYGVSIRTTPKKWPLVQVNYSKTFNRFFGLTNSKLISDNISLSIDVTFFKNFTFKSNYEVTYTINNLNQKSTYKIANALLCYQKKESPFRWELSAQNFLNNGKIIDNSFSDFMVSTTTTFVMPRIILVSVNYKI</sequence>
<dbReference type="InterPro" id="IPR008969">
    <property type="entry name" value="CarboxyPept-like_regulatory"/>
</dbReference>
<evidence type="ECO:0000313" key="2">
    <source>
        <dbReference type="EMBL" id="WMW77839.1"/>
    </source>
</evidence>
<dbReference type="EMBL" id="CP133721">
    <property type="protein sequence ID" value="WMW77839.1"/>
    <property type="molecule type" value="Genomic_DNA"/>
</dbReference>
<accession>A0ABY9RAM7</accession>
<keyword evidence="1" id="KW-1133">Transmembrane helix</keyword>
<organism evidence="2 3">
    <name type="scientific">Flavobacterium nakdongensis</name>
    <dbReference type="NCBI Taxonomy" id="3073563"/>
    <lineage>
        <taxon>Bacteria</taxon>
        <taxon>Pseudomonadati</taxon>
        <taxon>Bacteroidota</taxon>
        <taxon>Flavobacteriia</taxon>
        <taxon>Flavobacteriales</taxon>
        <taxon>Flavobacteriaceae</taxon>
        <taxon>Flavobacterium</taxon>
    </lineage>
</organism>
<dbReference type="Proteomes" id="UP001180481">
    <property type="component" value="Chromosome"/>
</dbReference>
<keyword evidence="1" id="KW-0812">Transmembrane</keyword>
<evidence type="ECO:0000313" key="3">
    <source>
        <dbReference type="Proteomes" id="UP001180481"/>
    </source>
</evidence>
<feature type="transmembrane region" description="Helical" evidence="1">
    <location>
        <begin position="12"/>
        <end position="35"/>
    </location>
</feature>
<reference evidence="2" key="1">
    <citation type="submission" date="2023-09" db="EMBL/GenBank/DDBJ databases">
        <title>Flavobacterium sp. 20NA77.7 isolated from freshwater.</title>
        <authorList>
            <person name="Le V."/>
            <person name="Ko S.-R."/>
            <person name="Ahn C.-Y."/>
            <person name="Oh H.-M."/>
        </authorList>
    </citation>
    <scope>NUCLEOTIDE SEQUENCE</scope>
    <source>
        <strain evidence="2">20NA77.7</strain>
    </source>
</reference>
<dbReference type="SUPFAM" id="SSF49464">
    <property type="entry name" value="Carboxypeptidase regulatory domain-like"/>
    <property type="match status" value="1"/>
</dbReference>
<gene>
    <name evidence="2" type="ORF">RF683_10150</name>
</gene>
<dbReference type="Pfam" id="PF13715">
    <property type="entry name" value="CarbopepD_reg_2"/>
    <property type="match status" value="1"/>
</dbReference>
<dbReference type="RefSeq" id="WP_309532174.1">
    <property type="nucleotide sequence ID" value="NZ_CP133721.1"/>
</dbReference>
<name>A0ABY9RAM7_9FLAO</name>
<evidence type="ECO:0000256" key="1">
    <source>
        <dbReference type="SAM" id="Phobius"/>
    </source>
</evidence>
<keyword evidence="3" id="KW-1185">Reference proteome</keyword>